<comment type="caution">
    <text evidence="2">The sequence shown here is derived from an EMBL/GenBank/DDBJ whole genome shotgun (WGS) entry which is preliminary data.</text>
</comment>
<dbReference type="Pfam" id="PF00535">
    <property type="entry name" value="Glycos_transf_2"/>
    <property type="match status" value="1"/>
</dbReference>
<dbReference type="InterPro" id="IPR001173">
    <property type="entry name" value="Glyco_trans_2-like"/>
</dbReference>
<protein>
    <submittedName>
        <fullName evidence="2">Glycosyltransferase involved in cell wall biosynthesis</fullName>
    </submittedName>
</protein>
<accession>A0A2M9BUV2</accession>
<dbReference type="InterPro" id="IPR050834">
    <property type="entry name" value="Glycosyltransf_2"/>
</dbReference>
<organism evidence="2 3">
    <name type="scientific">Compostimonas suwonensis</name>
    <dbReference type="NCBI Taxonomy" id="1048394"/>
    <lineage>
        <taxon>Bacteria</taxon>
        <taxon>Bacillati</taxon>
        <taxon>Actinomycetota</taxon>
        <taxon>Actinomycetes</taxon>
        <taxon>Micrococcales</taxon>
        <taxon>Microbacteriaceae</taxon>
        <taxon>Compostimonas</taxon>
    </lineage>
</organism>
<keyword evidence="3" id="KW-1185">Reference proteome</keyword>
<feature type="domain" description="Glycosyltransferase 2-like" evidence="1">
    <location>
        <begin position="5"/>
        <end position="129"/>
    </location>
</feature>
<dbReference type="Proteomes" id="UP000230161">
    <property type="component" value="Unassembled WGS sequence"/>
</dbReference>
<dbReference type="GO" id="GO:0016740">
    <property type="term" value="F:transferase activity"/>
    <property type="evidence" value="ECO:0007669"/>
    <property type="project" value="UniProtKB-KW"/>
</dbReference>
<dbReference type="PANTHER" id="PTHR43685:SF2">
    <property type="entry name" value="GLYCOSYLTRANSFERASE 2-LIKE DOMAIN-CONTAINING PROTEIN"/>
    <property type="match status" value="1"/>
</dbReference>
<dbReference type="AlphaFoldDB" id="A0A2M9BUV2"/>
<dbReference type="EMBL" id="PGFB01000004">
    <property type="protein sequence ID" value="PJJ61728.1"/>
    <property type="molecule type" value="Genomic_DNA"/>
</dbReference>
<evidence type="ECO:0000259" key="1">
    <source>
        <dbReference type="Pfam" id="PF00535"/>
    </source>
</evidence>
<dbReference type="Gene3D" id="3.90.550.10">
    <property type="entry name" value="Spore Coat Polysaccharide Biosynthesis Protein SpsA, Chain A"/>
    <property type="match status" value="1"/>
</dbReference>
<dbReference type="PANTHER" id="PTHR43685">
    <property type="entry name" value="GLYCOSYLTRANSFERASE"/>
    <property type="match status" value="1"/>
</dbReference>
<evidence type="ECO:0000313" key="2">
    <source>
        <dbReference type="EMBL" id="PJJ61728.1"/>
    </source>
</evidence>
<dbReference type="RefSeq" id="WP_100345427.1">
    <property type="nucleotide sequence ID" value="NZ_PGFB01000004.1"/>
</dbReference>
<evidence type="ECO:0000313" key="3">
    <source>
        <dbReference type="Proteomes" id="UP000230161"/>
    </source>
</evidence>
<dbReference type="OrthoDB" id="3177103at2"/>
<proteinExistence type="predicted"/>
<keyword evidence="2" id="KW-0808">Transferase</keyword>
<gene>
    <name evidence="2" type="ORF">CLV54_2678</name>
</gene>
<dbReference type="InterPro" id="IPR029044">
    <property type="entry name" value="Nucleotide-diphossugar_trans"/>
</dbReference>
<name>A0A2M9BUV2_9MICO</name>
<reference evidence="2 3" key="1">
    <citation type="submission" date="2017-11" db="EMBL/GenBank/DDBJ databases">
        <title>Genomic Encyclopedia of Archaeal and Bacterial Type Strains, Phase II (KMG-II): From Individual Species to Whole Genera.</title>
        <authorList>
            <person name="Goeker M."/>
        </authorList>
    </citation>
    <scope>NUCLEOTIDE SEQUENCE [LARGE SCALE GENOMIC DNA]</scope>
    <source>
        <strain evidence="2 3">DSM 25625</strain>
    </source>
</reference>
<dbReference type="SUPFAM" id="SSF53448">
    <property type="entry name" value="Nucleotide-diphospho-sugar transferases"/>
    <property type="match status" value="1"/>
</dbReference>
<sequence>MTVQIVMPFYGRVDHFRLAVESVLAQSDPDWRLLIIDDAYPDPEPQRWATALGDPRVSYRRNPENLGINANFQASVDAATEEWVTIFGCDDIMLPGYVARVKALAERHPDAAFIHPGTRVIDEAGVVSLPLVDRVKGWYRPRFRGTLVLSGQRLAVSITRGNWMNFPAIAWRREPLQSVGFRPRFQIVQDLALAIDLALRGGSLVLDDELVFEYRRHASSVSSWRASDGSRFVEEREFFVAEAARFREHGWTTAARVARVHLSSRVNALTRLPVAIRSGNGRAMRGLLRHAFGA</sequence>